<accession>A0A4U6QL96</accession>
<name>A0A4U6QL96_9ACTN</name>
<feature type="transmembrane region" description="Helical" evidence="7">
    <location>
        <begin position="160"/>
        <end position="180"/>
    </location>
</feature>
<dbReference type="InterPro" id="IPR019108">
    <property type="entry name" value="Caa3_assmbl_CtaG-rel"/>
</dbReference>
<keyword evidence="9" id="KW-1185">Reference proteome</keyword>
<feature type="transmembrane region" description="Helical" evidence="7">
    <location>
        <begin position="55"/>
        <end position="75"/>
    </location>
</feature>
<dbReference type="Pfam" id="PF09678">
    <property type="entry name" value="Caa3_CtaG"/>
    <property type="match status" value="1"/>
</dbReference>
<dbReference type="RefSeq" id="WP_137448191.1">
    <property type="nucleotide sequence ID" value="NZ_SZZH01000001.1"/>
</dbReference>
<dbReference type="OrthoDB" id="5241646at2"/>
<feature type="transmembrane region" description="Helical" evidence="7">
    <location>
        <begin position="17"/>
        <end position="35"/>
    </location>
</feature>
<dbReference type="GO" id="GO:0005886">
    <property type="term" value="C:plasma membrane"/>
    <property type="evidence" value="ECO:0007669"/>
    <property type="project" value="UniProtKB-SubCell"/>
</dbReference>
<evidence type="ECO:0000256" key="7">
    <source>
        <dbReference type="SAM" id="Phobius"/>
    </source>
</evidence>
<feature type="transmembrane region" description="Helical" evidence="7">
    <location>
        <begin position="127"/>
        <end position="154"/>
    </location>
</feature>
<keyword evidence="3 7" id="KW-0812">Transmembrane</keyword>
<evidence type="ECO:0000256" key="1">
    <source>
        <dbReference type="ARBA" id="ARBA00004651"/>
    </source>
</evidence>
<comment type="caution">
    <text evidence="8">The sequence shown here is derived from an EMBL/GenBank/DDBJ whole genome shotgun (WGS) entry which is preliminary data.</text>
</comment>
<evidence type="ECO:0000256" key="3">
    <source>
        <dbReference type="ARBA" id="ARBA00022692"/>
    </source>
</evidence>
<evidence type="ECO:0000256" key="6">
    <source>
        <dbReference type="SAM" id="MobiDB-lite"/>
    </source>
</evidence>
<reference evidence="8 9" key="1">
    <citation type="submission" date="2019-05" db="EMBL/GenBank/DDBJ databases">
        <title>Nakamurella sp. N5BH11, whole genome shotgun sequence.</title>
        <authorList>
            <person name="Tuo L."/>
        </authorList>
    </citation>
    <scope>NUCLEOTIDE SEQUENCE [LARGE SCALE GENOMIC DNA]</scope>
    <source>
        <strain evidence="8 9">N5BH11</strain>
    </source>
</reference>
<dbReference type="Proteomes" id="UP000306985">
    <property type="component" value="Unassembled WGS sequence"/>
</dbReference>
<dbReference type="EMBL" id="SZZH01000001">
    <property type="protein sequence ID" value="TKV60888.1"/>
    <property type="molecule type" value="Genomic_DNA"/>
</dbReference>
<keyword evidence="4 7" id="KW-1133">Transmembrane helix</keyword>
<evidence type="ECO:0000313" key="9">
    <source>
        <dbReference type="Proteomes" id="UP000306985"/>
    </source>
</evidence>
<protein>
    <submittedName>
        <fullName evidence="8">Cytochrome c oxidase assembly protein</fullName>
    </submittedName>
</protein>
<evidence type="ECO:0000313" key="8">
    <source>
        <dbReference type="EMBL" id="TKV60888.1"/>
    </source>
</evidence>
<evidence type="ECO:0000256" key="4">
    <source>
        <dbReference type="ARBA" id="ARBA00022989"/>
    </source>
</evidence>
<comment type="subcellular location">
    <subcellularLocation>
        <location evidence="1">Cell membrane</location>
        <topology evidence="1">Multi-pass membrane protein</topology>
    </subcellularLocation>
</comment>
<evidence type="ECO:0000256" key="2">
    <source>
        <dbReference type="ARBA" id="ARBA00022475"/>
    </source>
</evidence>
<feature type="region of interest" description="Disordered" evidence="6">
    <location>
        <begin position="295"/>
        <end position="314"/>
    </location>
</feature>
<keyword evidence="2" id="KW-1003">Cell membrane</keyword>
<evidence type="ECO:0000256" key="5">
    <source>
        <dbReference type="ARBA" id="ARBA00023136"/>
    </source>
</evidence>
<gene>
    <name evidence="8" type="ORF">FDO65_04290</name>
</gene>
<proteinExistence type="predicted"/>
<dbReference type="AlphaFoldDB" id="A0A4U6QL96"/>
<feature type="transmembrane region" description="Helical" evidence="7">
    <location>
        <begin position="87"/>
        <end position="106"/>
    </location>
</feature>
<organism evidence="8 9">
    <name type="scientific">Nakamurella flava</name>
    <dbReference type="NCBI Taxonomy" id="2576308"/>
    <lineage>
        <taxon>Bacteria</taxon>
        <taxon>Bacillati</taxon>
        <taxon>Actinomycetota</taxon>
        <taxon>Actinomycetes</taxon>
        <taxon>Nakamurellales</taxon>
        <taxon>Nakamurellaceae</taxon>
        <taxon>Nakamurella</taxon>
    </lineage>
</organism>
<sequence>MIDPQTPPAWTDLATEWRIDWVTLAVTLLVAVGYLRARRRGRSVGLPWPVRHDMFVALGLAAAIWTSCGFLQARSGQLMWVWTTQQLLLLLVIPIIVLAGQPLALLRRTSGEQSKALRMLRSRPVRILGHPLVGPLLVPILAALLFFGGLGAFALQSPGAGWALHLLLLGLGALIALPLVDRDDRRSAMAVGLALGVGVIELLLDAFPGAALTFDPHLTLTHFAASHPTWAPAALDDQHTAGAILWAVAEALDLPFLVLVTTRWMRADAAEAALIDADLDARDAALAAALTSGDAEADPTTVGRSHPDAPAMTAPWWLDDDQLRGRYRS</sequence>
<keyword evidence="5 7" id="KW-0472">Membrane</keyword>